<dbReference type="GO" id="GO:0007157">
    <property type="term" value="P:heterophilic cell-cell adhesion via plasma membrane cell adhesion molecules"/>
    <property type="evidence" value="ECO:0007669"/>
    <property type="project" value="TreeGrafter"/>
</dbReference>
<evidence type="ECO:0000256" key="2">
    <source>
        <dbReference type="ARBA" id="ARBA00007810"/>
    </source>
</evidence>
<evidence type="ECO:0000256" key="5">
    <source>
        <dbReference type="ARBA" id="ARBA00022737"/>
    </source>
</evidence>
<keyword evidence="5" id="KW-0677">Repeat</keyword>
<feature type="domain" description="Ig-like" evidence="11">
    <location>
        <begin position="7"/>
        <end position="131"/>
    </location>
</feature>
<comment type="similarity">
    <text evidence="2">Belongs to the nectin family.</text>
</comment>
<protein>
    <recommendedName>
        <fullName evidence="11">Ig-like domain-containing protein</fullName>
    </recommendedName>
</protein>
<evidence type="ECO:0000256" key="9">
    <source>
        <dbReference type="ARBA" id="ARBA00023157"/>
    </source>
</evidence>
<evidence type="ECO:0000256" key="6">
    <source>
        <dbReference type="ARBA" id="ARBA00022889"/>
    </source>
</evidence>
<dbReference type="SUPFAM" id="SSF48726">
    <property type="entry name" value="Immunoglobulin"/>
    <property type="match status" value="2"/>
</dbReference>
<gene>
    <name evidence="12" type="ORF">JZ751_007711</name>
</gene>
<dbReference type="PROSITE" id="PS50835">
    <property type="entry name" value="IG_LIKE"/>
    <property type="match status" value="2"/>
</dbReference>
<keyword evidence="4" id="KW-0732">Signal</keyword>
<dbReference type="SMART" id="SM00406">
    <property type="entry name" value="IGv"/>
    <property type="match status" value="1"/>
</dbReference>
<dbReference type="EMBL" id="JAFBMS010001500">
    <property type="protein sequence ID" value="KAG9329075.1"/>
    <property type="molecule type" value="Genomic_DNA"/>
</dbReference>
<dbReference type="Proteomes" id="UP000824540">
    <property type="component" value="Unassembled WGS sequence"/>
</dbReference>
<dbReference type="InterPro" id="IPR013162">
    <property type="entry name" value="CD80_C2-set"/>
</dbReference>
<proteinExistence type="inferred from homology"/>
<dbReference type="OrthoDB" id="10006996at2759"/>
<keyword evidence="3" id="KW-0812">Transmembrane</keyword>
<dbReference type="InterPro" id="IPR013783">
    <property type="entry name" value="Ig-like_fold"/>
</dbReference>
<dbReference type="PANTHER" id="PTHR23277">
    <property type="entry name" value="NECTIN-RELATED"/>
    <property type="match status" value="1"/>
</dbReference>
<dbReference type="InterPro" id="IPR003599">
    <property type="entry name" value="Ig_sub"/>
</dbReference>
<dbReference type="InterPro" id="IPR051427">
    <property type="entry name" value="Nectin/Nectin-like"/>
</dbReference>
<evidence type="ECO:0000256" key="10">
    <source>
        <dbReference type="ARBA" id="ARBA00023180"/>
    </source>
</evidence>
<keyword evidence="13" id="KW-1185">Reference proteome</keyword>
<dbReference type="InterPro" id="IPR013106">
    <property type="entry name" value="Ig_V-set"/>
</dbReference>
<feature type="domain" description="Ig-like" evidence="11">
    <location>
        <begin position="135"/>
        <end position="229"/>
    </location>
</feature>
<dbReference type="InterPro" id="IPR036179">
    <property type="entry name" value="Ig-like_dom_sf"/>
</dbReference>
<comment type="subcellular location">
    <subcellularLocation>
        <location evidence="1">Membrane</location>
        <topology evidence="1">Single-pass membrane protein</topology>
    </subcellularLocation>
</comment>
<organism evidence="12 13">
    <name type="scientific">Albula glossodonta</name>
    <name type="common">roundjaw bonefish</name>
    <dbReference type="NCBI Taxonomy" id="121402"/>
    <lineage>
        <taxon>Eukaryota</taxon>
        <taxon>Metazoa</taxon>
        <taxon>Chordata</taxon>
        <taxon>Craniata</taxon>
        <taxon>Vertebrata</taxon>
        <taxon>Euteleostomi</taxon>
        <taxon>Actinopterygii</taxon>
        <taxon>Neopterygii</taxon>
        <taxon>Teleostei</taxon>
        <taxon>Albuliformes</taxon>
        <taxon>Albulidae</taxon>
        <taxon>Albula</taxon>
    </lineage>
</organism>
<accession>A0A8T2MM77</accession>
<keyword evidence="7" id="KW-1133">Transmembrane helix</keyword>
<dbReference type="GO" id="GO:0016020">
    <property type="term" value="C:membrane"/>
    <property type="evidence" value="ECO:0007669"/>
    <property type="project" value="UniProtKB-SubCell"/>
</dbReference>
<dbReference type="SMART" id="SM00409">
    <property type="entry name" value="IG"/>
    <property type="match status" value="1"/>
</dbReference>
<keyword evidence="8" id="KW-0472">Membrane</keyword>
<evidence type="ECO:0000256" key="3">
    <source>
        <dbReference type="ARBA" id="ARBA00022692"/>
    </source>
</evidence>
<dbReference type="Pfam" id="PF07686">
    <property type="entry name" value="V-set"/>
    <property type="match status" value="1"/>
</dbReference>
<dbReference type="Gene3D" id="2.60.40.10">
    <property type="entry name" value="Immunoglobulins"/>
    <property type="match status" value="3"/>
</dbReference>
<keyword evidence="9" id="KW-1015">Disulfide bond</keyword>
<dbReference type="InterPro" id="IPR007110">
    <property type="entry name" value="Ig-like_dom"/>
</dbReference>
<dbReference type="PANTHER" id="PTHR23277:SF106">
    <property type="entry name" value="NECTIN-1 ISOFORM X1-RELATED"/>
    <property type="match status" value="1"/>
</dbReference>
<evidence type="ECO:0000256" key="1">
    <source>
        <dbReference type="ARBA" id="ARBA00004167"/>
    </source>
</evidence>
<sequence length="444" mass="49193">MRDQVLPSVFLYPAFFHVIIAIRVIGSDTTVVAGGTANLMCKIETTEKLTLMTWLRRTRGSSKDIIFFVITPNDGPESVNGLGERLRYIGSVADLNASFQLQDVSLEDEGTYTCSCTVYPSGLYETKMSLTVQVPPVVRVAVDEVLLAGELESTIAVCTAAVGKPPAEISWLTDNLEGPIHTFINSSLHSNGTTTVQSLLRASPSRSMNRQEVRCVAKHPALQQEKIVPCKLDIHYPPQSVNISHSGKSHQDPVFHCATDANPAATYTWSRYAVVLGLCSYPASLTAVITSQLDVGISPLLIIDPQPVERQPCLFFRRSDQKMPGDVIRVDGNRLEFLDQTADVNVLYVCEATNQCQMRKRKLMGKMKRKRLPSEKQHWTGTTVISTECTIQFNAVCSLEYVFWLTILLIINHKVLCAESKHRNQVLRPSGSFHANSANFLNGH</sequence>
<reference evidence="12" key="1">
    <citation type="thesis" date="2021" institute="BYU ScholarsArchive" country="Provo, UT, USA">
        <title>Applications of and Algorithms for Genome Assembly and Genomic Analyses with an Emphasis on Marine Teleosts.</title>
        <authorList>
            <person name="Pickett B.D."/>
        </authorList>
    </citation>
    <scope>NUCLEOTIDE SEQUENCE</scope>
    <source>
        <strain evidence="12">HI-2016</strain>
    </source>
</reference>
<evidence type="ECO:0000256" key="8">
    <source>
        <dbReference type="ARBA" id="ARBA00023136"/>
    </source>
</evidence>
<evidence type="ECO:0000313" key="12">
    <source>
        <dbReference type="EMBL" id="KAG9329075.1"/>
    </source>
</evidence>
<keyword evidence="6" id="KW-0130">Cell adhesion</keyword>
<dbReference type="GO" id="GO:0005912">
    <property type="term" value="C:adherens junction"/>
    <property type="evidence" value="ECO:0007669"/>
    <property type="project" value="TreeGrafter"/>
</dbReference>
<evidence type="ECO:0000259" key="11">
    <source>
        <dbReference type="PROSITE" id="PS50835"/>
    </source>
</evidence>
<evidence type="ECO:0000256" key="4">
    <source>
        <dbReference type="ARBA" id="ARBA00022729"/>
    </source>
</evidence>
<name>A0A8T2MM77_9TELE</name>
<dbReference type="GO" id="GO:0007156">
    <property type="term" value="P:homophilic cell adhesion via plasma membrane adhesion molecules"/>
    <property type="evidence" value="ECO:0007669"/>
    <property type="project" value="TreeGrafter"/>
</dbReference>
<evidence type="ECO:0000256" key="7">
    <source>
        <dbReference type="ARBA" id="ARBA00022989"/>
    </source>
</evidence>
<comment type="caution">
    <text evidence="12">The sequence shown here is derived from an EMBL/GenBank/DDBJ whole genome shotgun (WGS) entry which is preliminary data.</text>
</comment>
<dbReference type="AlphaFoldDB" id="A0A8T2MM77"/>
<dbReference type="Pfam" id="PF08205">
    <property type="entry name" value="C2-set_2"/>
    <property type="match status" value="1"/>
</dbReference>
<evidence type="ECO:0000313" key="13">
    <source>
        <dbReference type="Proteomes" id="UP000824540"/>
    </source>
</evidence>
<keyword evidence="10" id="KW-0325">Glycoprotein</keyword>